<keyword evidence="1" id="KW-0732">Signal</keyword>
<dbReference type="InterPro" id="IPR011050">
    <property type="entry name" value="Pectin_lyase_fold/virulence"/>
</dbReference>
<keyword evidence="4" id="KW-1185">Reference proteome</keyword>
<dbReference type="OrthoDB" id="8207450at2"/>
<dbReference type="SUPFAM" id="SSF51126">
    <property type="entry name" value="Pectin lyase-like"/>
    <property type="match status" value="1"/>
</dbReference>
<comment type="caution">
    <text evidence="3">The sequence shown here is derived from an EMBL/GenBank/DDBJ whole genome shotgun (WGS) entry which is preliminary data.</text>
</comment>
<sequence>MHRFACVTIAPLMSAFVLSACEPAVGAPSVFWASDPVGPDETVLVVGDGLAKVETVEVTRVADQAERAAPPAQGVKVIPVQVSNESLKFTIPKDMAQGVYRISLGSDAAPALDLNAPTIYWPQGDLGGSSSPGGWLRVFGRNIASGQGAVGRLKPAGGAGAEISLQPSVASTWDSTFSLPADLDVGEYSVRLWNGHGDSNDWRDVGIWRVKGRAVWPDLTLDAKAFGAVADGVRDDTPALKSALLSLAQKGGGTLFLPRGYYRLSDGLTLPPHTRLKGEGRTLVRLIWPDFPVPPLALLDGSTEFAIEDLTIVASNHAHIISGGFSRAPGDEATEPQNIVLRNVTVRASMYRGHLTPDQTNDRLKAALKFSTGGPDTVRLTGKNLIVEDCDLYGSGRSLYLERPRSARVTGNKLYNGRWGWYSISGADRVIFEDNDVIGGDLQSTGGGLNTLSKHEMFAQSVAFLHNRLQMMNGWDREAVTSDGPGGCYYGHAASIGGDRRKITLQPSQTDGPQDLQRCVGAGLFVLGGRGMGQVRRIRSIEGLDVLLDDPLDVQTDNSSIVSLTTLQRRYLIVGNELSDASTGVQLFGSSVEHVVADNISRRTWGLLNRGLYYRAYQPTWYSQFLHNQIAEGDLWRDAFIGTWGSQKPPNTAPLSLATIIRSNTLSEDAHIEVRGYIKAAPGVRDVVIEKNQLSQRASNSIIVDEGATGVLIKSNVSSETKGPATRD</sequence>
<dbReference type="InterPro" id="IPR012334">
    <property type="entry name" value="Pectin_lyas_fold"/>
</dbReference>
<reference evidence="3 4" key="1">
    <citation type="submission" date="2017-11" db="EMBL/GenBank/DDBJ databases">
        <title>Bradyrhizobium forestalis sp. nov., an efficient nitrogen-fixing bacterium isolated from nodules of forest legume species in the Amazon.</title>
        <authorList>
            <person name="Costa E.M."/>
            <person name="Guimaraes A."/>
            <person name="Carvalho T.S."/>
            <person name="Rodrigues T.L."/>
            <person name="Ribeiro P.R.A."/>
            <person name="Lebbe L."/>
            <person name="Willems A."/>
            <person name="Moreira F.M.S."/>
        </authorList>
    </citation>
    <scope>NUCLEOTIDE SEQUENCE [LARGE SCALE GENOMIC DNA]</scope>
    <source>
        <strain evidence="3 4">INPA54B</strain>
    </source>
</reference>
<dbReference type="InterPro" id="IPR024535">
    <property type="entry name" value="RHGA/B-epi-like_pectate_lyase"/>
</dbReference>
<proteinExistence type="predicted"/>
<protein>
    <recommendedName>
        <fullName evidence="2">Rhamnogalacturonase A/B/Epimerase-like pectate lyase domain-containing protein</fullName>
    </recommendedName>
</protein>
<accession>A0A2M8RCT8</accession>
<evidence type="ECO:0000313" key="3">
    <source>
        <dbReference type="EMBL" id="PJG55627.1"/>
    </source>
</evidence>
<dbReference type="Pfam" id="PF12708">
    <property type="entry name" value="Pect-lyase_RHGA_epim"/>
    <property type="match status" value="1"/>
</dbReference>
<evidence type="ECO:0000256" key="1">
    <source>
        <dbReference type="SAM" id="SignalP"/>
    </source>
</evidence>
<dbReference type="Proteomes" id="UP000231194">
    <property type="component" value="Unassembled WGS sequence"/>
</dbReference>
<evidence type="ECO:0000259" key="2">
    <source>
        <dbReference type="Pfam" id="PF12708"/>
    </source>
</evidence>
<feature type="signal peptide" evidence="1">
    <location>
        <begin position="1"/>
        <end position="20"/>
    </location>
</feature>
<gene>
    <name evidence="3" type="ORF">CVM73_08710</name>
</gene>
<evidence type="ECO:0000313" key="4">
    <source>
        <dbReference type="Proteomes" id="UP000231194"/>
    </source>
</evidence>
<name>A0A2M8RCT8_9BRAD</name>
<organism evidence="3 4">
    <name type="scientific">Bradyrhizobium forestalis</name>
    <dbReference type="NCBI Taxonomy" id="1419263"/>
    <lineage>
        <taxon>Bacteria</taxon>
        <taxon>Pseudomonadati</taxon>
        <taxon>Pseudomonadota</taxon>
        <taxon>Alphaproteobacteria</taxon>
        <taxon>Hyphomicrobiales</taxon>
        <taxon>Nitrobacteraceae</taxon>
        <taxon>Bradyrhizobium</taxon>
    </lineage>
</organism>
<dbReference type="EMBL" id="PGVG01000005">
    <property type="protein sequence ID" value="PJG55627.1"/>
    <property type="molecule type" value="Genomic_DNA"/>
</dbReference>
<feature type="domain" description="Rhamnogalacturonase A/B/Epimerase-like pectate lyase" evidence="2">
    <location>
        <begin position="223"/>
        <end position="282"/>
    </location>
</feature>
<dbReference type="AlphaFoldDB" id="A0A2M8RCT8"/>
<dbReference type="Gene3D" id="2.160.20.10">
    <property type="entry name" value="Single-stranded right-handed beta-helix, Pectin lyase-like"/>
    <property type="match status" value="1"/>
</dbReference>
<dbReference type="RefSeq" id="WP_100231582.1">
    <property type="nucleotide sequence ID" value="NZ_PGVG01000005.1"/>
</dbReference>
<feature type="chain" id="PRO_5014721471" description="Rhamnogalacturonase A/B/Epimerase-like pectate lyase domain-containing protein" evidence="1">
    <location>
        <begin position="21"/>
        <end position="728"/>
    </location>
</feature>
<dbReference type="PROSITE" id="PS51257">
    <property type="entry name" value="PROKAR_LIPOPROTEIN"/>
    <property type="match status" value="1"/>
</dbReference>